<gene>
    <name evidence="2" type="ORF">JOD17_003852</name>
</gene>
<evidence type="ECO:0000313" key="2">
    <source>
        <dbReference type="EMBL" id="MBM7634726.1"/>
    </source>
</evidence>
<dbReference type="Proteomes" id="UP000741863">
    <property type="component" value="Unassembled WGS sequence"/>
</dbReference>
<protein>
    <submittedName>
        <fullName evidence="2">Alpha-E superfamily protein</fullName>
    </submittedName>
</protein>
<accession>A0ABS2PHZ2</accession>
<dbReference type="PANTHER" id="PTHR34595:SF7">
    <property type="entry name" value="SLL1039 PROTEIN"/>
    <property type="match status" value="1"/>
</dbReference>
<feature type="domain" description="DUF403" evidence="1">
    <location>
        <begin position="1"/>
        <end position="288"/>
    </location>
</feature>
<dbReference type="RefSeq" id="WP_204699501.1">
    <property type="nucleotide sequence ID" value="NZ_JAFBEC010000016.1"/>
</dbReference>
<dbReference type="PANTHER" id="PTHR34595">
    <property type="entry name" value="BLR5612 PROTEIN"/>
    <property type="match status" value="1"/>
</dbReference>
<dbReference type="InterPro" id="IPR007296">
    <property type="entry name" value="DUF403"/>
</dbReference>
<evidence type="ECO:0000259" key="1">
    <source>
        <dbReference type="Pfam" id="PF04168"/>
    </source>
</evidence>
<evidence type="ECO:0000313" key="3">
    <source>
        <dbReference type="Proteomes" id="UP000741863"/>
    </source>
</evidence>
<reference evidence="2 3" key="1">
    <citation type="submission" date="2021-01" db="EMBL/GenBank/DDBJ databases">
        <title>Genomic Encyclopedia of Type Strains, Phase IV (KMG-IV): sequencing the most valuable type-strain genomes for metagenomic binning, comparative biology and taxonomic classification.</title>
        <authorList>
            <person name="Goeker M."/>
        </authorList>
    </citation>
    <scope>NUCLEOTIDE SEQUENCE [LARGE SCALE GENOMIC DNA]</scope>
    <source>
        <strain evidence="2 3">DSM 25540</strain>
    </source>
</reference>
<sequence length="302" mass="34981">MLIRVADALYWMSRNLERSEKTASLLSVQVLQVLESQEEDLLVQEELYTAVNVAASKEEADRLKAKGTITLHQVLSYLLFAKENPNSVMNCVRVARENARSVRDHINDDLWQIINVFFLDVEFAKFDDYSDYQMQRLLQRVKMTSLSAQGVIESTTMRGMPYQIMKIGKWMERAEYTQRMLQAISEKVEEDSNSSRYFMRLALQMINGSEAFLQLRNASIEPSYVLHFMIAEPNFPGSIQYCLKRATDAIVKLEGERGSSYTQLLVQEINIIIERVMQLSFEDVDLDQAFHDIQPYYTPLKV</sequence>
<proteinExistence type="predicted"/>
<comment type="caution">
    <text evidence="2">The sequence shown here is derived from an EMBL/GenBank/DDBJ whole genome shotgun (WGS) entry which is preliminary data.</text>
</comment>
<name>A0ABS2PHZ2_9BACL</name>
<organism evidence="2 3">
    <name type="scientific">Geomicrobium sediminis</name>
    <dbReference type="NCBI Taxonomy" id="1347788"/>
    <lineage>
        <taxon>Bacteria</taxon>
        <taxon>Bacillati</taxon>
        <taxon>Bacillota</taxon>
        <taxon>Bacilli</taxon>
        <taxon>Bacillales</taxon>
        <taxon>Geomicrobium</taxon>
    </lineage>
</organism>
<keyword evidence="3" id="KW-1185">Reference proteome</keyword>
<dbReference type="EMBL" id="JAFBEC010000016">
    <property type="protein sequence ID" value="MBM7634726.1"/>
    <property type="molecule type" value="Genomic_DNA"/>
</dbReference>
<dbReference type="InterPro" id="IPR051680">
    <property type="entry name" value="ATP-dep_Glu-Cys_Ligase-2"/>
</dbReference>
<dbReference type="Pfam" id="PF04168">
    <property type="entry name" value="Alpha-E"/>
    <property type="match status" value="1"/>
</dbReference>